<proteinExistence type="inferred from homology"/>
<dbReference type="SUPFAM" id="SSF51445">
    <property type="entry name" value="(Trans)glycosidases"/>
    <property type="match status" value="1"/>
</dbReference>
<reference evidence="7" key="1">
    <citation type="submission" date="2016-09" db="EMBL/GenBank/DDBJ databases">
        <authorList>
            <person name="Greninger A.L."/>
            <person name="Jerome K.R."/>
            <person name="Mcnair B."/>
            <person name="Wallis C."/>
            <person name="Fang F."/>
        </authorList>
    </citation>
    <scope>NUCLEOTIDE SEQUENCE [LARGE SCALE GENOMIC DNA]</scope>
    <source>
        <strain evidence="7">M6</strain>
    </source>
</reference>
<feature type="domain" description="Glycosyl hydrolases family 39 N-terminal catalytic" evidence="5">
    <location>
        <begin position="88"/>
        <end position="200"/>
    </location>
</feature>
<name>A0A1E3RSA1_MYCFV</name>
<dbReference type="PANTHER" id="PTHR12631:SF10">
    <property type="entry name" value="BETA-XYLOSIDASE-LIKE PROTEIN-RELATED"/>
    <property type="match status" value="1"/>
</dbReference>
<accession>A0A1E3RSA1</accession>
<dbReference type="GO" id="GO:0004553">
    <property type="term" value="F:hydrolase activity, hydrolyzing O-glycosyl compounds"/>
    <property type="evidence" value="ECO:0007669"/>
    <property type="project" value="TreeGrafter"/>
</dbReference>
<keyword evidence="7" id="KW-1185">Reference proteome</keyword>
<keyword evidence="4" id="KW-0732">Signal</keyword>
<evidence type="ECO:0000313" key="7">
    <source>
        <dbReference type="Proteomes" id="UP000094053"/>
    </source>
</evidence>
<dbReference type="Pfam" id="PF01229">
    <property type="entry name" value="Glyco_hydro_39"/>
    <property type="match status" value="1"/>
</dbReference>
<protein>
    <recommendedName>
        <fullName evidence="5">Glycosyl hydrolases family 39 N-terminal catalytic domain-containing protein</fullName>
    </recommendedName>
</protein>
<feature type="signal peptide" evidence="4">
    <location>
        <begin position="1"/>
        <end position="25"/>
    </location>
</feature>
<keyword evidence="3" id="KW-0326">Glycosidase</keyword>
<dbReference type="Gene3D" id="3.20.20.80">
    <property type="entry name" value="Glycosidases"/>
    <property type="match status" value="1"/>
</dbReference>
<evidence type="ECO:0000313" key="6">
    <source>
        <dbReference type="EMBL" id="ODQ92267.1"/>
    </source>
</evidence>
<evidence type="ECO:0000256" key="4">
    <source>
        <dbReference type="SAM" id="SignalP"/>
    </source>
</evidence>
<dbReference type="InterPro" id="IPR051923">
    <property type="entry name" value="Glycosyl_Hydrolase_39"/>
</dbReference>
<gene>
    <name evidence="6" type="ORF">BHQ18_00545</name>
</gene>
<evidence type="ECO:0000256" key="1">
    <source>
        <dbReference type="ARBA" id="ARBA00008875"/>
    </source>
</evidence>
<dbReference type="PANTHER" id="PTHR12631">
    <property type="entry name" value="ALPHA-L-IDURONIDASE"/>
    <property type="match status" value="1"/>
</dbReference>
<dbReference type="Proteomes" id="UP000094053">
    <property type="component" value="Unassembled WGS sequence"/>
</dbReference>
<comment type="caution">
    <text evidence="6">The sequence shown here is derived from an EMBL/GenBank/DDBJ whole genome shotgun (WGS) entry which is preliminary data.</text>
</comment>
<organism evidence="6 7">
    <name type="scientific">Mycolicibacterium flavescens</name>
    <name type="common">Mycobacterium flavescens</name>
    <dbReference type="NCBI Taxonomy" id="1776"/>
    <lineage>
        <taxon>Bacteria</taxon>
        <taxon>Bacillati</taxon>
        <taxon>Actinomycetota</taxon>
        <taxon>Actinomycetes</taxon>
        <taxon>Mycobacteriales</taxon>
        <taxon>Mycobacteriaceae</taxon>
        <taxon>Mycolicibacterium</taxon>
    </lineage>
</organism>
<keyword evidence="2" id="KW-0378">Hydrolase</keyword>
<evidence type="ECO:0000256" key="2">
    <source>
        <dbReference type="ARBA" id="ARBA00022801"/>
    </source>
</evidence>
<dbReference type="InterPro" id="IPR049166">
    <property type="entry name" value="GH39_cat"/>
</dbReference>
<dbReference type="InterPro" id="IPR017853">
    <property type="entry name" value="GH"/>
</dbReference>
<evidence type="ECO:0000259" key="5">
    <source>
        <dbReference type="Pfam" id="PF01229"/>
    </source>
</evidence>
<dbReference type="EMBL" id="MIHA01000001">
    <property type="protein sequence ID" value="ODQ92267.1"/>
    <property type="molecule type" value="Genomic_DNA"/>
</dbReference>
<dbReference type="AlphaFoldDB" id="A0A1E3RSA1"/>
<comment type="similarity">
    <text evidence="1">Belongs to the glycosyl hydrolase 39 family.</text>
</comment>
<feature type="chain" id="PRO_5038661578" description="Glycosyl hydrolases family 39 N-terminal catalytic domain-containing protein" evidence="4">
    <location>
        <begin position="26"/>
        <end position="349"/>
    </location>
</feature>
<dbReference type="RefSeq" id="WP_069411619.1">
    <property type="nucleotide sequence ID" value="NZ_JACKUL010000020.1"/>
</dbReference>
<sequence length="349" mass="37917">MYQRLRSVIARVAVTACLIAVTLFAETATARAESVIAPADGYGFSVGAPMTWMSYDEAEGELDAAAKTGASWLRVFIDWSRVEPMPGAYNWGYVDHWIDGALSRGIKVLGLIGYSPDWARAPGVYFTGPPTDTAVLASFVKTVVQRYGDRVSNWEIWNEPNIPLFWGYLGDRAAGYTELLKAAYPAVKAVQPDSTVLAGGLSPAFAPDAPPTFVAEMYDRGAKGYFDAMAMHPYVFPHGLAADTHNGWSDVERVRELMVANGDGDKKIWMTEMGAPTSAPIADGVSEQEQAKQILDGLRRAAQTPYSGPAFIFSIRDSDTANRDNREDNFGALVTTDWRPKAAAAALAR</sequence>
<dbReference type="STRING" id="1776.BHQ18_00545"/>
<evidence type="ECO:0000256" key="3">
    <source>
        <dbReference type="ARBA" id="ARBA00023295"/>
    </source>
</evidence>